<accession>A2CDK4</accession>
<proteinExistence type="predicted"/>
<evidence type="ECO:0000313" key="4">
    <source>
        <dbReference type="Proteomes" id="UP000002274"/>
    </source>
</evidence>
<name>A2CDK4_PROM3</name>
<evidence type="ECO:0000256" key="1">
    <source>
        <dbReference type="SAM" id="MobiDB-lite"/>
    </source>
</evidence>
<evidence type="ECO:0000313" key="3">
    <source>
        <dbReference type="EMBL" id="ABM79564.1"/>
    </source>
</evidence>
<dbReference type="HOGENOM" id="CLU_374224_0_0_3"/>
<evidence type="ECO:0008006" key="5">
    <source>
        <dbReference type="Google" id="ProtNLM"/>
    </source>
</evidence>
<feature type="region of interest" description="Disordered" evidence="1">
    <location>
        <begin position="603"/>
        <end position="738"/>
    </location>
</feature>
<feature type="chain" id="PRO_5002642938" description="FecR protein domain-containing protein" evidence="2">
    <location>
        <begin position="23"/>
        <end position="738"/>
    </location>
</feature>
<dbReference type="RefSeq" id="WP_011827406.1">
    <property type="nucleotide sequence ID" value="NC_008820.1"/>
</dbReference>
<dbReference type="KEGG" id="pmf:P9303_28341"/>
<organism evidence="3 4">
    <name type="scientific">Prochlorococcus marinus (strain MIT 9303)</name>
    <dbReference type="NCBI Taxonomy" id="59922"/>
    <lineage>
        <taxon>Bacteria</taxon>
        <taxon>Bacillati</taxon>
        <taxon>Cyanobacteriota</taxon>
        <taxon>Cyanophyceae</taxon>
        <taxon>Synechococcales</taxon>
        <taxon>Prochlorococcaceae</taxon>
        <taxon>Prochlorococcus</taxon>
    </lineage>
</organism>
<protein>
    <recommendedName>
        <fullName evidence="5">FecR protein domain-containing protein</fullName>
    </recommendedName>
</protein>
<keyword evidence="2" id="KW-0732">Signal</keyword>
<sequence>MKLGKRFLWLIVLQGFISPAFASSLKQATIQRIVDGNEVYIDKSQARVKQSAKEGQQISTGSSRTELLFDRRALGYLGKNSLINLGEDCFSLSNGSVLINGTQRSCIGSKVLGIRGTTYVLSINEEGSYDLSVLTGEAQISGKSEAALLNEPDADILTLYPRLNPVIGIGGTIWGNNANNSDFEGLILGDLAYFQPLSQNSGSSVLYSLTSSSSNFDKAWGVSQEFGYRWFDPNNQRSNGVIAGYTHWQGQIKDSCSRSQLSLGVETERNRWKFAAAGGVPVDNCESQFSFASATVGMPIAAIDQEPITLSLSPYLLAGIGKNYAGGRVGLNIPIGPRLNLFTYGSYDGISETTIGGKISYLFPTGGSFVEAPAISKDDEALRTEVAQSKQSKNTKLRFASIGQIATPCDSGPVKSLIVEQTIDVPSYESPAIHDSVPVRGMWMKDHDLDEQKALEYLQKKVGEYSLSQNFGSNDANNQNDTYVIKAGEQVRINPDGTILSCMKMTPKYYTQLVIKHIKGQTPPPESTVIAKTFNELLSNTPAPIDPPPEKQTYDRGIYLTLGTNENGTPIINSNSILSSKDEQPFGDMNQLIETSDTIQTELNESKESKNKNKNTDKDQSSKNNENEDSDKASTNSSSDNSDKTSTDSADKTSTDSADKTSTDSADKTSTDSSKNDSDDSSTDNSGDDSMNNSDNSSRSASSDDTDNQATNTSTSTDTNTNTRTSTDTNTNTNTRTW</sequence>
<dbReference type="AlphaFoldDB" id="A2CDK4"/>
<gene>
    <name evidence="3" type="ordered locus">P9303_28341</name>
</gene>
<dbReference type="BioCyc" id="PMAR59922:G1G80-2489-MONOMER"/>
<dbReference type="STRING" id="59922.P9303_28341"/>
<feature type="signal peptide" evidence="2">
    <location>
        <begin position="1"/>
        <end position="22"/>
    </location>
</feature>
<feature type="compositionally biased region" description="Basic and acidic residues" evidence="1">
    <location>
        <begin position="641"/>
        <end position="678"/>
    </location>
</feature>
<reference evidence="3 4" key="1">
    <citation type="journal article" date="2007" name="PLoS Genet.">
        <title>Patterns and implications of gene gain and loss in the evolution of Prochlorococcus.</title>
        <authorList>
            <person name="Kettler G.C."/>
            <person name="Martiny A.C."/>
            <person name="Huang K."/>
            <person name="Zucker J."/>
            <person name="Coleman M.L."/>
            <person name="Rodrigue S."/>
            <person name="Chen F."/>
            <person name="Lapidus A."/>
            <person name="Ferriera S."/>
            <person name="Johnson J."/>
            <person name="Steglich C."/>
            <person name="Church G.M."/>
            <person name="Richardson P."/>
            <person name="Chisholm S.W."/>
        </authorList>
    </citation>
    <scope>NUCLEOTIDE SEQUENCE [LARGE SCALE GENOMIC DNA]</scope>
    <source>
        <strain evidence="3 4">MIT 9303</strain>
    </source>
</reference>
<dbReference type="EMBL" id="CP000554">
    <property type="protein sequence ID" value="ABM79564.1"/>
    <property type="molecule type" value="Genomic_DNA"/>
</dbReference>
<evidence type="ECO:0000256" key="2">
    <source>
        <dbReference type="SAM" id="SignalP"/>
    </source>
</evidence>
<feature type="compositionally biased region" description="Low complexity" evidence="1">
    <location>
        <begin position="683"/>
        <end position="738"/>
    </location>
</feature>
<dbReference type="Proteomes" id="UP000002274">
    <property type="component" value="Chromosome"/>
</dbReference>
<feature type="compositionally biased region" description="Basic and acidic residues" evidence="1">
    <location>
        <begin position="604"/>
        <end position="621"/>
    </location>
</feature>